<gene>
    <name evidence="10" type="ORF">J2W55_002688</name>
</gene>
<comment type="caution">
    <text evidence="10">The sequence shown here is derived from an EMBL/GenBank/DDBJ whole genome shotgun (WGS) entry which is preliminary data.</text>
</comment>
<reference evidence="10 11" key="1">
    <citation type="submission" date="2023-07" db="EMBL/GenBank/DDBJ databases">
        <title>Sorghum-associated microbial communities from plants grown in Nebraska, USA.</title>
        <authorList>
            <person name="Schachtman D."/>
        </authorList>
    </citation>
    <scope>NUCLEOTIDE SEQUENCE [LARGE SCALE GENOMIC DNA]</scope>
    <source>
        <strain evidence="10 11">3262</strain>
    </source>
</reference>
<dbReference type="InterPro" id="IPR000014">
    <property type="entry name" value="PAS"/>
</dbReference>
<dbReference type="Gene3D" id="1.10.287.130">
    <property type="match status" value="1"/>
</dbReference>
<dbReference type="PROSITE" id="PS50113">
    <property type="entry name" value="PAC"/>
    <property type="match status" value="3"/>
</dbReference>
<feature type="domain" description="PAS" evidence="8">
    <location>
        <begin position="176"/>
        <end position="246"/>
    </location>
</feature>
<feature type="domain" description="Histidine kinase" evidence="6">
    <location>
        <begin position="683"/>
        <end position="904"/>
    </location>
</feature>
<feature type="domain" description="PAS" evidence="8">
    <location>
        <begin position="539"/>
        <end position="586"/>
    </location>
</feature>
<dbReference type="SUPFAM" id="SSF47384">
    <property type="entry name" value="Homodimeric domain of signal transducing histidine kinase"/>
    <property type="match status" value="1"/>
</dbReference>
<sequence length="1044" mass="117403">MTIRQQEPIISDDEKGRLSALRSYHILDTSPEKEYDAITRLAAFICNVPVAFIVLIDADRQWFKSKYGAGTQETLHAGAFSNFVTLSDEIQEIDDALKDNTFKDSTGATGQTIRFYAGVPLIDPQGYHLGALCVTDTVPRKLNPGQRDSLQTLAAEVISHFTLHRQKLELEKSLAQYKEFHDLFDTSPDIHCIMDHEFKIERVNQSVKSVLGYQANALIGQHIWQLFPEEERIVFLEKLKRRLNEQPHQFEIETSVYTSTGDIKCLSWSLTVKNDKYLACGRDISYQKQVAKELQELSVVIDKVGNGVVISNAADKVIWVNEAFENITGYNFADVENKYLKAVLKGEPNDKAAIARLDASIEKKESYEVDLLMIRKDGTPIWITVINSVLHNSEGAVDKYIRVIIDITSRKKIEQDLEILSFAAKKSPSGIFIRDNQGRILWMNEALENIIGYSFAELEGKAVGNALVGKDTDLAVFESAVKAVKENRPYEIELKIYKKDGAARWVFLSNSPLLNEIGKVDRQVGVMVDITERKKNQEELTKLSLVASNTTSGVVINNSEGKVEWVNRAFEQITGYDINEVKGNHLGDVLKGELTDVGSIQKARELSRNKQSFEVDLLIYRKDGQPLWISVINSVIIGKNGAVDKYIEVIIDITAKKKTELQLITAKEEALQLSRAKDMFISVMSHEIRTPLNTVIGISHLLLEDNPLDSQKENLAVLRFSAENLMTLINDVLDFTKIETGNIELEKAVVDIRALIQSITTSMRYKAEGKNIYLSQSIDDAIPEMVIGDRTRLCQILLNLVSNAVKFTEEGGVNIDLKVIQQTEKDVRIRFSVSDTGIGIANNKLGAIFEQFKQAELDITRKYGGTGLGLAISKRLIELHDSRINVDSVPGVGSTFWFTITFNKTDNDLNSNDNNVETGLKINVLVVDDNQINRLLINKILKKWGADADFAENGIEAIKKIESNRNYNVVLMDIHMPEMGGLEATQILRSKPEPYFQQLPIIALTASMLSNQMGEINKAGMNDYILKPFEPKMLYDKLSRYQHQ</sequence>
<dbReference type="InterPro" id="IPR001789">
    <property type="entry name" value="Sig_transdc_resp-reg_receiver"/>
</dbReference>
<dbReference type="SUPFAM" id="SSF55874">
    <property type="entry name" value="ATPase domain of HSP90 chaperone/DNA topoisomerase II/histidine kinase"/>
    <property type="match status" value="1"/>
</dbReference>
<name>A0ABU1TBU3_9SPHI</name>
<dbReference type="InterPro" id="IPR036097">
    <property type="entry name" value="HisK_dim/P_sf"/>
</dbReference>
<dbReference type="PRINTS" id="PR00344">
    <property type="entry name" value="BCTRLSENSOR"/>
</dbReference>
<dbReference type="CDD" id="cd00130">
    <property type="entry name" value="PAS"/>
    <property type="match status" value="4"/>
</dbReference>
<dbReference type="CDD" id="cd16922">
    <property type="entry name" value="HATPase_EvgS-ArcB-TorS-like"/>
    <property type="match status" value="1"/>
</dbReference>
<dbReference type="Gene3D" id="3.30.565.10">
    <property type="entry name" value="Histidine kinase-like ATPase, C-terminal domain"/>
    <property type="match status" value="1"/>
</dbReference>
<organism evidence="10 11">
    <name type="scientific">Mucilaginibacter pocheonensis</name>
    <dbReference type="NCBI Taxonomy" id="398050"/>
    <lineage>
        <taxon>Bacteria</taxon>
        <taxon>Pseudomonadati</taxon>
        <taxon>Bacteroidota</taxon>
        <taxon>Sphingobacteriia</taxon>
        <taxon>Sphingobacteriales</taxon>
        <taxon>Sphingobacteriaceae</taxon>
        <taxon>Mucilaginibacter</taxon>
    </lineage>
</organism>
<feature type="modified residue" description="4-aspartylphosphate" evidence="5">
    <location>
        <position position="973"/>
    </location>
</feature>
<dbReference type="Pfam" id="PF13426">
    <property type="entry name" value="PAS_9"/>
    <property type="match status" value="4"/>
</dbReference>
<dbReference type="InterPro" id="IPR029016">
    <property type="entry name" value="GAF-like_dom_sf"/>
</dbReference>
<dbReference type="InterPro" id="IPR001610">
    <property type="entry name" value="PAC"/>
</dbReference>
<dbReference type="NCBIfam" id="TIGR00229">
    <property type="entry name" value="sensory_box"/>
    <property type="match status" value="4"/>
</dbReference>
<dbReference type="SUPFAM" id="SSF55785">
    <property type="entry name" value="PYP-like sensor domain (PAS domain)"/>
    <property type="match status" value="4"/>
</dbReference>
<dbReference type="Pfam" id="PF00512">
    <property type="entry name" value="HisKA"/>
    <property type="match status" value="1"/>
</dbReference>
<dbReference type="PROSITE" id="PS50109">
    <property type="entry name" value="HIS_KIN"/>
    <property type="match status" value="1"/>
</dbReference>
<dbReference type="PROSITE" id="PS50110">
    <property type="entry name" value="RESPONSE_REGULATORY"/>
    <property type="match status" value="1"/>
</dbReference>
<dbReference type="Gene3D" id="3.40.50.2300">
    <property type="match status" value="1"/>
</dbReference>
<evidence type="ECO:0000313" key="10">
    <source>
        <dbReference type="EMBL" id="MDR6942846.1"/>
    </source>
</evidence>
<dbReference type="CDD" id="cd00082">
    <property type="entry name" value="HisKA"/>
    <property type="match status" value="1"/>
</dbReference>
<dbReference type="SMART" id="SM00387">
    <property type="entry name" value="HATPase_c"/>
    <property type="match status" value="1"/>
</dbReference>
<evidence type="ECO:0000259" key="8">
    <source>
        <dbReference type="PROSITE" id="PS50112"/>
    </source>
</evidence>
<dbReference type="Gene3D" id="3.30.450.20">
    <property type="entry name" value="PAS domain"/>
    <property type="match status" value="4"/>
</dbReference>
<dbReference type="InterPro" id="IPR011006">
    <property type="entry name" value="CheY-like_superfamily"/>
</dbReference>
<dbReference type="SUPFAM" id="SSF55781">
    <property type="entry name" value="GAF domain-like"/>
    <property type="match status" value="1"/>
</dbReference>
<keyword evidence="4" id="KW-0902">Two-component regulatory system</keyword>
<evidence type="ECO:0000256" key="5">
    <source>
        <dbReference type="PROSITE-ProRule" id="PRU00169"/>
    </source>
</evidence>
<feature type="domain" description="Response regulatory" evidence="7">
    <location>
        <begin position="923"/>
        <end position="1042"/>
    </location>
</feature>
<dbReference type="CDD" id="cd17546">
    <property type="entry name" value="REC_hyHK_CKI1_RcsC-like"/>
    <property type="match status" value="1"/>
</dbReference>
<dbReference type="Pfam" id="PF00072">
    <property type="entry name" value="Response_reg"/>
    <property type="match status" value="1"/>
</dbReference>
<evidence type="ECO:0000256" key="4">
    <source>
        <dbReference type="ARBA" id="ARBA00023012"/>
    </source>
</evidence>
<dbReference type="SMART" id="SM00388">
    <property type="entry name" value="HisKA"/>
    <property type="match status" value="1"/>
</dbReference>
<keyword evidence="3 5" id="KW-0597">Phosphoprotein</keyword>
<evidence type="ECO:0000259" key="6">
    <source>
        <dbReference type="PROSITE" id="PS50109"/>
    </source>
</evidence>
<dbReference type="InterPro" id="IPR003661">
    <property type="entry name" value="HisK_dim/P_dom"/>
</dbReference>
<dbReference type="PROSITE" id="PS50112">
    <property type="entry name" value="PAS"/>
    <property type="match status" value="4"/>
</dbReference>
<dbReference type="SUPFAM" id="SSF52172">
    <property type="entry name" value="CheY-like"/>
    <property type="match status" value="1"/>
</dbReference>
<feature type="domain" description="PAS" evidence="8">
    <location>
        <begin position="293"/>
        <end position="338"/>
    </location>
</feature>
<dbReference type="Gene3D" id="3.30.450.40">
    <property type="match status" value="1"/>
</dbReference>
<dbReference type="Proteomes" id="UP001247620">
    <property type="component" value="Unassembled WGS sequence"/>
</dbReference>
<feature type="domain" description="PAC" evidence="9">
    <location>
        <begin position="490"/>
        <end position="542"/>
    </location>
</feature>
<dbReference type="SMART" id="SM00448">
    <property type="entry name" value="REC"/>
    <property type="match status" value="1"/>
</dbReference>
<dbReference type="InterPro" id="IPR005467">
    <property type="entry name" value="His_kinase_dom"/>
</dbReference>
<dbReference type="RefSeq" id="WP_310096416.1">
    <property type="nucleotide sequence ID" value="NZ_JAVDUU010000002.1"/>
</dbReference>
<evidence type="ECO:0000256" key="2">
    <source>
        <dbReference type="ARBA" id="ARBA00012438"/>
    </source>
</evidence>
<evidence type="ECO:0000259" key="9">
    <source>
        <dbReference type="PROSITE" id="PS50113"/>
    </source>
</evidence>
<dbReference type="EMBL" id="JAVDUU010000002">
    <property type="protein sequence ID" value="MDR6942846.1"/>
    <property type="molecule type" value="Genomic_DNA"/>
</dbReference>
<dbReference type="InterPro" id="IPR004358">
    <property type="entry name" value="Sig_transdc_His_kin-like_C"/>
</dbReference>
<dbReference type="EC" id="2.7.13.3" evidence="2"/>
<proteinExistence type="predicted"/>
<evidence type="ECO:0000313" key="11">
    <source>
        <dbReference type="Proteomes" id="UP001247620"/>
    </source>
</evidence>
<dbReference type="PANTHER" id="PTHR45339:SF1">
    <property type="entry name" value="HYBRID SIGNAL TRANSDUCTION HISTIDINE KINASE J"/>
    <property type="match status" value="1"/>
</dbReference>
<evidence type="ECO:0000259" key="7">
    <source>
        <dbReference type="PROSITE" id="PS50110"/>
    </source>
</evidence>
<feature type="domain" description="PAS" evidence="8">
    <location>
        <begin position="409"/>
        <end position="487"/>
    </location>
</feature>
<dbReference type="InterPro" id="IPR035965">
    <property type="entry name" value="PAS-like_dom_sf"/>
</dbReference>
<dbReference type="InterPro" id="IPR003594">
    <property type="entry name" value="HATPase_dom"/>
</dbReference>
<protein>
    <recommendedName>
        <fullName evidence="2">histidine kinase</fullName>
        <ecNumber evidence="2">2.7.13.3</ecNumber>
    </recommendedName>
</protein>
<dbReference type="SMART" id="SM00086">
    <property type="entry name" value="PAC"/>
    <property type="match status" value="3"/>
</dbReference>
<comment type="catalytic activity">
    <reaction evidence="1">
        <text>ATP + protein L-histidine = ADP + protein N-phospho-L-histidine.</text>
        <dbReference type="EC" id="2.7.13.3"/>
    </reaction>
</comment>
<dbReference type="Pfam" id="PF02518">
    <property type="entry name" value="HATPase_c"/>
    <property type="match status" value="1"/>
</dbReference>
<dbReference type="SMART" id="SM00091">
    <property type="entry name" value="PAS"/>
    <property type="match status" value="4"/>
</dbReference>
<feature type="domain" description="PAC" evidence="9">
    <location>
        <begin position="613"/>
        <end position="665"/>
    </location>
</feature>
<dbReference type="PANTHER" id="PTHR45339">
    <property type="entry name" value="HYBRID SIGNAL TRANSDUCTION HISTIDINE KINASE J"/>
    <property type="match status" value="1"/>
</dbReference>
<keyword evidence="11" id="KW-1185">Reference proteome</keyword>
<feature type="domain" description="PAC" evidence="9">
    <location>
        <begin position="367"/>
        <end position="419"/>
    </location>
</feature>
<evidence type="ECO:0000256" key="1">
    <source>
        <dbReference type="ARBA" id="ARBA00000085"/>
    </source>
</evidence>
<evidence type="ECO:0000256" key="3">
    <source>
        <dbReference type="ARBA" id="ARBA00022553"/>
    </source>
</evidence>
<dbReference type="InterPro" id="IPR000700">
    <property type="entry name" value="PAS-assoc_C"/>
</dbReference>
<dbReference type="InterPro" id="IPR036890">
    <property type="entry name" value="HATPase_C_sf"/>
</dbReference>
<accession>A0ABU1TBU3</accession>